<dbReference type="InterPro" id="IPR003663">
    <property type="entry name" value="Sugar/inositol_transpt"/>
</dbReference>
<evidence type="ECO:0000256" key="5">
    <source>
        <dbReference type="ARBA" id="ARBA00022989"/>
    </source>
</evidence>
<evidence type="ECO:0000313" key="12">
    <source>
        <dbReference type="Proteomes" id="UP001642482"/>
    </source>
</evidence>
<evidence type="ECO:0000256" key="7">
    <source>
        <dbReference type="RuleBase" id="RU003346"/>
    </source>
</evidence>
<dbReference type="NCBIfam" id="TIGR00879">
    <property type="entry name" value="SP"/>
    <property type="match status" value="1"/>
</dbReference>
<dbReference type="Gene3D" id="1.20.1250.20">
    <property type="entry name" value="MFS general substrate transporter like domains"/>
    <property type="match status" value="1"/>
</dbReference>
<dbReference type="EMBL" id="CAWUHD010000012">
    <property type="protein sequence ID" value="CAK7213860.1"/>
    <property type="molecule type" value="Genomic_DNA"/>
</dbReference>
<comment type="subcellular location">
    <subcellularLocation>
        <location evidence="1">Membrane</location>
        <topology evidence="1">Multi-pass membrane protein</topology>
    </subcellularLocation>
</comment>
<dbReference type="InterPro" id="IPR005828">
    <property type="entry name" value="MFS_sugar_transport-like"/>
</dbReference>
<name>A0ABP0B3C5_9PEZI</name>
<evidence type="ECO:0000256" key="1">
    <source>
        <dbReference type="ARBA" id="ARBA00004141"/>
    </source>
</evidence>
<comment type="similarity">
    <text evidence="2 7">Belongs to the major facilitator superfamily. Sugar transporter (TC 2.A.1.1) family.</text>
</comment>
<reference evidence="11 12" key="1">
    <citation type="submission" date="2024-01" db="EMBL/GenBank/DDBJ databases">
        <authorList>
            <person name="Allen C."/>
            <person name="Tagirdzhanova G."/>
        </authorList>
    </citation>
    <scope>NUCLEOTIDE SEQUENCE [LARGE SCALE GENOMIC DNA]</scope>
</reference>
<feature type="transmembrane region" description="Helical" evidence="9">
    <location>
        <begin position="296"/>
        <end position="323"/>
    </location>
</feature>
<feature type="transmembrane region" description="Helical" evidence="9">
    <location>
        <begin position="441"/>
        <end position="459"/>
    </location>
</feature>
<gene>
    <name evidence="11" type="ORF">SEUCBS140593_001988</name>
</gene>
<dbReference type="PRINTS" id="PR00171">
    <property type="entry name" value="SUGRTRNSPORT"/>
</dbReference>
<keyword evidence="4 9" id="KW-0812">Transmembrane</keyword>
<accession>A0ABP0B3C5</accession>
<dbReference type="Proteomes" id="UP001642482">
    <property type="component" value="Unassembled WGS sequence"/>
</dbReference>
<dbReference type="InterPro" id="IPR050360">
    <property type="entry name" value="MFS_Sugar_Transporters"/>
</dbReference>
<feature type="transmembrane region" description="Helical" evidence="9">
    <location>
        <begin position="67"/>
        <end position="87"/>
    </location>
</feature>
<feature type="transmembrane region" description="Helical" evidence="9">
    <location>
        <begin position="370"/>
        <end position="394"/>
    </location>
</feature>
<comment type="caution">
    <text evidence="11">The sequence shown here is derived from an EMBL/GenBank/DDBJ whole genome shotgun (WGS) entry which is preliminary data.</text>
</comment>
<feature type="transmembrane region" description="Helical" evidence="9">
    <location>
        <begin position="406"/>
        <end position="429"/>
    </location>
</feature>
<evidence type="ECO:0000256" key="2">
    <source>
        <dbReference type="ARBA" id="ARBA00010992"/>
    </source>
</evidence>
<feature type="domain" description="Major facilitator superfamily (MFS) profile" evidence="10">
    <location>
        <begin position="17"/>
        <end position="463"/>
    </location>
</feature>
<evidence type="ECO:0000256" key="6">
    <source>
        <dbReference type="ARBA" id="ARBA00023136"/>
    </source>
</evidence>
<feature type="transmembrane region" description="Helical" evidence="9">
    <location>
        <begin position="186"/>
        <end position="206"/>
    </location>
</feature>
<evidence type="ECO:0000256" key="4">
    <source>
        <dbReference type="ARBA" id="ARBA00022692"/>
    </source>
</evidence>
<dbReference type="PANTHER" id="PTHR48022:SF77">
    <property type="entry name" value="MAJOR FACILITATOR SUPERFAMILY (MFS) PROFILE DOMAIN-CONTAINING PROTEIN"/>
    <property type="match status" value="1"/>
</dbReference>
<organism evidence="11 12">
    <name type="scientific">Sporothrix eucalyptigena</name>
    <dbReference type="NCBI Taxonomy" id="1812306"/>
    <lineage>
        <taxon>Eukaryota</taxon>
        <taxon>Fungi</taxon>
        <taxon>Dikarya</taxon>
        <taxon>Ascomycota</taxon>
        <taxon>Pezizomycotina</taxon>
        <taxon>Sordariomycetes</taxon>
        <taxon>Sordariomycetidae</taxon>
        <taxon>Ophiostomatales</taxon>
        <taxon>Ophiostomataceae</taxon>
        <taxon>Sporothrix</taxon>
    </lineage>
</organism>
<feature type="transmembrane region" description="Helical" evidence="9">
    <location>
        <begin position="154"/>
        <end position="174"/>
    </location>
</feature>
<dbReference type="PROSITE" id="PS50850">
    <property type="entry name" value="MFS"/>
    <property type="match status" value="1"/>
</dbReference>
<dbReference type="InterPro" id="IPR036259">
    <property type="entry name" value="MFS_trans_sf"/>
</dbReference>
<feature type="transmembrane region" description="Helical" evidence="9">
    <location>
        <begin position="118"/>
        <end position="142"/>
    </location>
</feature>
<proteinExistence type="inferred from homology"/>
<sequence length="511" mass="55534">MATSDESILSQWRAIAICLIAALGAFQFGYDTSYFSGILVMDEFVEHYGTYDAATGAMVVTSSRQSLVTSIINVGEFVGAVTAFWIGQKIGLRGGLLLACLVVVIGTTLQVAGTDLGLLIAGRLVLGYAVGLISNFVPLYLADCAPARVRGAIVTMYQFNIGLGLILGVCVDYATKERTDTGAFRIPMAVQYIFPIILSSGLLLFCPESPRWLAANNKIEACEQALRCLKGPDADVQKDVETIVHTLHLESQAGEGSSWMSIFRSPVELRKAYLGCALQALQQGTGINFITGYGPYFFTVIGIENSFIIQITLYIVGIPATWISQYGIEKMGRRIFLMISGLPMAAALMIMAGVGLNLQEADPSLSASRTVVAMVFIYMVFFSFGWGPTVWVVCSEIATGRNRSKLMTLSTSTNWFFTWLVSFVFPYLFNADAANLQTKVGFIYGSLTVAAVVWVFFLLPEPAGRSLEEIEYLFESRVPARKFGSTKVDLTSSDGGQAPKAHAMADVEHQN</sequence>
<keyword evidence="3 7" id="KW-0813">Transport</keyword>
<keyword evidence="12" id="KW-1185">Reference proteome</keyword>
<protein>
    <recommendedName>
        <fullName evidence="10">Major facilitator superfamily (MFS) profile domain-containing protein</fullName>
    </recommendedName>
</protein>
<evidence type="ECO:0000259" key="10">
    <source>
        <dbReference type="PROSITE" id="PS50850"/>
    </source>
</evidence>
<evidence type="ECO:0000256" key="8">
    <source>
        <dbReference type="SAM" id="MobiDB-lite"/>
    </source>
</evidence>
<feature type="region of interest" description="Disordered" evidence="8">
    <location>
        <begin position="489"/>
        <end position="511"/>
    </location>
</feature>
<dbReference type="PANTHER" id="PTHR48022">
    <property type="entry name" value="PLASTIDIC GLUCOSE TRANSPORTER 4"/>
    <property type="match status" value="1"/>
</dbReference>
<evidence type="ECO:0000256" key="3">
    <source>
        <dbReference type="ARBA" id="ARBA00022448"/>
    </source>
</evidence>
<feature type="transmembrane region" description="Helical" evidence="9">
    <location>
        <begin position="12"/>
        <end position="30"/>
    </location>
</feature>
<dbReference type="Pfam" id="PF00083">
    <property type="entry name" value="Sugar_tr"/>
    <property type="match status" value="1"/>
</dbReference>
<evidence type="ECO:0000256" key="9">
    <source>
        <dbReference type="SAM" id="Phobius"/>
    </source>
</evidence>
<dbReference type="InterPro" id="IPR020846">
    <property type="entry name" value="MFS_dom"/>
</dbReference>
<feature type="transmembrane region" description="Helical" evidence="9">
    <location>
        <begin position="335"/>
        <end position="358"/>
    </location>
</feature>
<evidence type="ECO:0000313" key="11">
    <source>
        <dbReference type="EMBL" id="CAK7213860.1"/>
    </source>
</evidence>
<dbReference type="SUPFAM" id="SSF103473">
    <property type="entry name" value="MFS general substrate transporter"/>
    <property type="match status" value="1"/>
</dbReference>
<feature type="transmembrane region" description="Helical" evidence="9">
    <location>
        <begin position="94"/>
        <end position="112"/>
    </location>
</feature>
<keyword evidence="5 9" id="KW-1133">Transmembrane helix</keyword>
<keyword evidence="6 9" id="KW-0472">Membrane</keyword>